<sequence>VQRREFKQDPNWTPPAPSTRNLPSSEYLVVSRESLLALLRQCTNCPKGENHLSFRMEGMAVTCTGECNSCPYKFTWGNSKVLNTSKCSNMERLPKIDVDITYGAVITSIGGTVGISPLSNNTFHRIKKLYVSPAVAQTFWKMQGKVIDALRERIEKGGKLHIAGDGSFDSRGYSGKWCRYFFLDAENNNEVLHYVIKHQSDTASSGTMEAAALEQGLRELSLMIGGIEGIASLVTDRHPGH</sequence>
<gene>
    <name evidence="1" type="ORF">PENTCL1PPCAC_20910</name>
</gene>
<accession>A0AAV5TW18</accession>
<comment type="caution">
    <text evidence="1">The sequence shown here is derived from an EMBL/GenBank/DDBJ whole genome shotgun (WGS) entry which is preliminary data.</text>
</comment>
<keyword evidence="2" id="KW-1185">Reference proteome</keyword>
<dbReference type="EMBL" id="BTSX01000005">
    <property type="protein sequence ID" value="GMS98735.1"/>
    <property type="molecule type" value="Genomic_DNA"/>
</dbReference>
<dbReference type="PANTHER" id="PTHR31751:SF42">
    <property type="entry name" value="PROTEIN CBG10204"/>
    <property type="match status" value="1"/>
</dbReference>
<dbReference type="Proteomes" id="UP001432027">
    <property type="component" value="Unassembled WGS sequence"/>
</dbReference>
<evidence type="ECO:0000313" key="1">
    <source>
        <dbReference type="EMBL" id="GMS98735.1"/>
    </source>
</evidence>
<dbReference type="AlphaFoldDB" id="A0AAV5TW18"/>
<dbReference type="PANTHER" id="PTHR31751">
    <property type="entry name" value="SI:CH211-108C17.2-RELATED-RELATED"/>
    <property type="match status" value="1"/>
</dbReference>
<name>A0AAV5TW18_9BILA</name>
<reference evidence="1" key="1">
    <citation type="submission" date="2023-10" db="EMBL/GenBank/DDBJ databases">
        <title>Genome assembly of Pristionchus species.</title>
        <authorList>
            <person name="Yoshida K."/>
            <person name="Sommer R.J."/>
        </authorList>
    </citation>
    <scope>NUCLEOTIDE SEQUENCE</scope>
    <source>
        <strain evidence="1">RS0144</strain>
    </source>
</reference>
<evidence type="ECO:0000313" key="2">
    <source>
        <dbReference type="Proteomes" id="UP001432027"/>
    </source>
</evidence>
<proteinExistence type="predicted"/>
<feature type="non-terminal residue" evidence="1">
    <location>
        <position position="1"/>
    </location>
</feature>
<organism evidence="1 2">
    <name type="scientific">Pristionchus entomophagus</name>
    <dbReference type="NCBI Taxonomy" id="358040"/>
    <lineage>
        <taxon>Eukaryota</taxon>
        <taxon>Metazoa</taxon>
        <taxon>Ecdysozoa</taxon>
        <taxon>Nematoda</taxon>
        <taxon>Chromadorea</taxon>
        <taxon>Rhabditida</taxon>
        <taxon>Rhabditina</taxon>
        <taxon>Diplogasteromorpha</taxon>
        <taxon>Diplogasteroidea</taxon>
        <taxon>Neodiplogasteridae</taxon>
        <taxon>Pristionchus</taxon>
    </lineage>
</organism>
<protein>
    <submittedName>
        <fullName evidence="1">Uncharacterized protein</fullName>
    </submittedName>
</protein>